<dbReference type="GeneID" id="40264967"/>
<evidence type="ECO:0000313" key="2">
    <source>
        <dbReference type="Proteomes" id="UP000302218"/>
    </source>
</evidence>
<name>A0A4P8WFM7_9EURY</name>
<protein>
    <submittedName>
        <fullName evidence="1">Peptidase M10A and M12B matrixin and adamalysin</fullName>
    </submittedName>
</protein>
<dbReference type="InterPro" id="IPR024079">
    <property type="entry name" value="MetalloPept_cat_dom_sf"/>
</dbReference>
<dbReference type="AlphaFoldDB" id="A0A4P8WFM7"/>
<sequence length="269" mass="29520">MKRRVFLGTVGSMASLGTLAYATRDPDETLAVRIWFSERAATYDGVADRILEYLEEVFALEYWTLDVSIGGSVSVSTEDAARLTIRGEWPRAVAAGALGRRDLEPVSDVNLLVTDGEMERAPTGYGIPHIASVGGARHIAALESFDELVDDDARLIVPYATPTRSIQVLVHEIGHALGLEHEHGVAFRRDGAVIATPMLSSYAWDPSYDTDRPHCGTAIPSTDDRKRKLSLAFSSCARRELAAYEGGLFSNGTARRTDRSLPERRNRTR</sequence>
<organism evidence="1 2">
    <name type="scientific">Natrinema versiforme</name>
    <dbReference type="NCBI Taxonomy" id="88724"/>
    <lineage>
        <taxon>Archaea</taxon>
        <taxon>Methanobacteriati</taxon>
        <taxon>Methanobacteriota</taxon>
        <taxon>Stenosarchaea group</taxon>
        <taxon>Halobacteria</taxon>
        <taxon>Halobacteriales</taxon>
        <taxon>Natrialbaceae</taxon>
        <taxon>Natrinema</taxon>
    </lineage>
</organism>
<accession>A0A4P8WFM7</accession>
<dbReference type="RefSeq" id="WP_138244575.1">
    <property type="nucleotide sequence ID" value="NZ_CP040330.1"/>
</dbReference>
<evidence type="ECO:0000313" key="1">
    <source>
        <dbReference type="EMBL" id="QCS42079.1"/>
    </source>
</evidence>
<gene>
    <name evidence="1" type="ORF">FEJ81_06800</name>
</gene>
<dbReference type="Proteomes" id="UP000302218">
    <property type="component" value="Chromosome"/>
</dbReference>
<dbReference type="OrthoDB" id="198863at2157"/>
<dbReference type="Gene3D" id="3.40.390.10">
    <property type="entry name" value="Collagenase (Catalytic Domain)"/>
    <property type="match status" value="1"/>
</dbReference>
<dbReference type="GO" id="GO:0008237">
    <property type="term" value="F:metallopeptidase activity"/>
    <property type="evidence" value="ECO:0007669"/>
    <property type="project" value="InterPro"/>
</dbReference>
<dbReference type="KEGG" id="nvr:FEJ81_06800"/>
<reference evidence="2" key="1">
    <citation type="submission" date="2019-05" db="EMBL/GenBank/DDBJ databases">
        <title>Genome sequence and methylation pattern of the halophilic Archaeon Natrinema versiforme BOL5-4.</title>
        <authorList>
            <person name="DasSarma P."/>
            <person name="Anton B.P."/>
            <person name="DasSarma S.L."/>
            <person name="Martinez F.L."/>
            <person name="Guzman D."/>
            <person name="Roberts R.J."/>
            <person name="DasSarma S."/>
        </authorList>
    </citation>
    <scope>NUCLEOTIDE SEQUENCE [LARGE SCALE GENOMIC DNA]</scope>
    <source>
        <strain evidence="2">BOL5-4</strain>
    </source>
</reference>
<proteinExistence type="predicted"/>
<dbReference type="SUPFAM" id="SSF55486">
    <property type="entry name" value="Metalloproteases ('zincins'), catalytic domain"/>
    <property type="match status" value="1"/>
</dbReference>
<dbReference type="EMBL" id="CP040330">
    <property type="protein sequence ID" value="QCS42079.1"/>
    <property type="molecule type" value="Genomic_DNA"/>
</dbReference>